<feature type="region of interest" description="Disordered" evidence="1">
    <location>
        <begin position="271"/>
        <end position="290"/>
    </location>
</feature>
<protein>
    <submittedName>
        <fullName evidence="2">Uncharacterized protein</fullName>
    </submittedName>
</protein>
<evidence type="ECO:0000313" key="2">
    <source>
        <dbReference type="EMBL" id="KAJ2809158.1"/>
    </source>
</evidence>
<feature type="compositionally biased region" description="Basic and acidic residues" evidence="1">
    <location>
        <begin position="83"/>
        <end position="95"/>
    </location>
</feature>
<evidence type="ECO:0000313" key="3">
    <source>
        <dbReference type="Proteomes" id="UP001140094"/>
    </source>
</evidence>
<comment type="caution">
    <text evidence="2">The sequence shown here is derived from an EMBL/GenBank/DDBJ whole genome shotgun (WGS) entry which is preliminary data.</text>
</comment>
<feature type="compositionally biased region" description="Polar residues" evidence="1">
    <location>
        <begin position="96"/>
        <end position="125"/>
    </location>
</feature>
<proteinExistence type="predicted"/>
<reference evidence="2" key="1">
    <citation type="submission" date="2022-07" db="EMBL/GenBank/DDBJ databases">
        <title>Phylogenomic reconstructions and comparative analyses of Kickxellomycotina fungi.</title>
        <authorList>
            <person name="Reynolds N.K."/>
            <person name="Stajich J.E."/>
            <person name="Barry K."/>
            <person name="Grigoriev I.V."/>
            <person name="Crous P."/>
            <person name="Smith M.E."/>
        </authorList>
    </citation>
    <scope>NUCLEOTIDE SEQUENCE</scope>
    <source>
        <strain evidence="2">NRRL 1565</strain>
    </source>
</reference>
<feature type="compositionally biased region" description="Basic residues" evidence="1">
    <location>
        <begin position="72"/>
        <end position="82"/>
    </location>
</feature>
<dbReference type="EMBL" id="JANBUO010000009">
    <property type="protein sequence ID" value="KAJ2809158.1"/>
    <property type="molecule type" value="Genomic_DNA"/>
</dbReference>
<gene>
    <name evidence="2" type="ORF">H4R20_000337</name>
</gene>
<feature type="region of interest" description="Disordered" evidence="1">
    <location>
        <begin position="71"/>
        <end position="125"/>
    </location>
</feature>
<evidence type="ECO:0000256" key="1">
    <source>
        <dbReference type="SAM" id="MobiDB-lite"/>
    </source>
</evidence>
<name>A0A9W8HZF7_9FUNG</name>
<feature type="region of interest" description="Disordered" evidence="1">
    <location>
        <begin position="1"/>
        <end position="22"/>
    </location>
</feature>
<feature type="region of interest" description="Disordered" evidence="1">
    <location>
        <begin position="239"/>
        <end position="266"/>
    </location>
</feature>
<sequence length="415" mass="43591">MAVSQTAARNGVRRSSKSSAKQACPKCANRIEQFSVDTNCTFRMCSNTSCAWPFDSGDMESCFEHDATVPSIRKRAKRRKAQATREERRIKRRQSEAQQHGQMGATSTGSIQTPDPLSPNTVDLQPTSNAALTDWLTGLCGNSSADTGLLPIQGKYKQSGATSNEVLPANWLETLLAGPSDTSKDVKQSNDYHNGLTAFSELSATGDSITQTSNGPVDPNVADFFAAFNSVSSATTAPVQDDAVIPHNTRHPSPATSESDEVDSRTLSPGELDLLISGKPSLSQNPPPMVSAVGSGSSYLDSLTMLLSPPESASTGASLASAKQQGTDSTLDLLGSQPWSAQSDTTVTGKHGLLDLNDLLASTAAPTQLSVATAPLSGDSHTKRGFATDVDSPLDANSIIENIFGSSSKLTPNVL</sequence>
<dbReference type="Proteomes" id="UP001140094">
    <property type="component" value="Unassembled WGS sequence"/>
</dbReference>
<dbReference type="OrthoDB" id="5573422at2759"/>
<organism evidence="2 3">
    <name type="scientific">Coemansia guatemalensis</name>
    <dbReference type="NCBI Taxonomy" id="2761395"/>
    <lineage>
        <taxon>Eukaryota</taxon>
        <taxon>Fungi</taxon>
        <taxon>Fungi incertae sedis</taxon>
        <taxon>Zoopagomycota</taxon>
        <taxon>Kickxellomycotina</taxon>
        <taxon>Kickxellomycetes</taxon>
        <taxon>Kickxellales</taxon>
        <taxon>Kickxellaceae</taxon>
        <taxon>Coemansia</taxon>
    </lineage>
</organism>
<accession>A0A9W8HZF7</accession>
<dbReference type="AlphaFoldDB" id="A0A9W8HZF7"/>
<keyword evidence="3" id="KW-1185">Reference proteome</keyword>